<accession>A0A1X7PRB7</accession>
<keyword evidence="2" id="KW-0808">Transferase</keyword>
<dbReference type="InterPro" id="IPR002575">
    <property type="entry name" value="Aminoglycoside_PTrfase"/>
</dbReference>
<dbReference type="Gene3D" id="3.90.1200.10">
    <property type="match status" value="1"/>
</dbReference>
<dbReference type="GO" id="GO:0016301">
    <property type="term" value="F:kinase activity"/>
    <property type="evidence" value="ECO:0007669"/>
    <property type="project" value="UniProtKB-KW"/>
</dbReference>
<dbReference type="InterPro" id="IPR011009">
    <property type="entry name" value="Kinase-like_dom_sf"/>
</dbReference>
<evidence type="ECO:0000313" key="2">
    <source>
        <dbReference type="EMBL" id="SMH54552.1"/>
    </source>
</evidence>
<dbReference type="Pfam" id="PF01636">
    <property type="entry name" value="APH"/>
    <property type="match status" value="1"/>
</dbReference>
<evidence type="ECO:0000313" key="3">
    <source>
        <dbReference type="Proteomes" id="UP000193083"/>
    </source>
</evidence>
<proteinExistence type="predicted"/>
<dbReference type="PANTHER" id="PTHR47829">
    <property type="entry name" value="HYDROLASE, PUTATIVE (AFU_ORTHOLOGUE AFUA_1G12880)-RELATED"/>
    <property type="match status" value="1"/>
</dbReference>
<dbReference type="PANTHER" id="PTHR47829:SF1">
    <property type="entry name" value="HAD FAMILY PHOSPHATASE"/>
    <property type="match status" value="1"/>
</dbReference>
<gene>
    <name evidence="2" type="ORF">SAMN02982922_5109</name>
</gene>
<sequence length="350" mass="39183">MNTSLAAAPQTLDFDTEVLRRFLTDYLGRKIASLSIRATEGGMSNPTYFVAADGWRAVLRKQPRMQLAKSAHAIDREFRILKALAASDVPVPEAYHYHTDPDLLGTPFYLMEWLEGRVHIAYAMPGLTPQERAQAYASMCETMAKIHRLDFQALGLADYGRPGNYFERQISRWSQLWLQYRKDDGDNPDLDRMIAWLEKRIPGSQLLSLCHGDFRIGNMMFHPTEQRVIGVLDWELSTLGHPLVDVAFNTQAWHMAPDENGGIAGEDLSALGIPAEEAYLQTYYGHAGSTERLTDFHRVFAMFRGAVGSAGVAVRGELGNSTLPDSARVGRFLARAYARRGMQIAERSGL</sequence>
<dbReference type="Proteomes" id="UP000193083">
    <property type="component" value="Unassembled WGS sequence"/>
</dbReference>
<dbReference type="Gene3D" id="3.30.200.20">
    <property type="entry name" value="Phosphorylase Kinase, domain 1"/>
    <property type="match status" value="1"/>
</dbReference>
<organism evidence="2 3">
    <name type="scientific">Mesorhizobium australicum</name>
    <dbReference type="NCBI Taxonomy" id="536018"/>
    <lineage>
        <taxon>Bacteria</taxon>
        <taxon>Pseudomonadati</taxon>
        <taxon>Pseudomonadota</taxon>
        <taxon>Alphaproteobacteria</taxon>
        <taxon>Hyphomicrobiales</taxon>
        <taxon>Phyllobacteriaceae</taxon>
        <taxon>Mesorhizobium</taxon>
    </lineage>
</organism>
<dbReference type="OrthoDB" id="3806873at2"/>
<dbReference type="AlphaFoldDB" id="A0A1X7PRB7"/>
<dbReference type="InterPro" id="IPR041726">
    <property type="entry name" value="ACAD10_11_N"/>
</dbReference>
<dbReference type="EMBL" id="FXBL01000004">
    <property type="protein sequence ID" value="SMH54552.1"/>
    <property type="molecule type" value="Genomic_DNA"/>
</dbReference>
<evidence type="ECO:0000259" key="1">
    <source>
        <dbReference type="Pfam" id="PF01636"/>
    </source>
</evidence>
<dbReference type="SUPFAM" id="SSF56112">
    <property type="entry name" value="Protein kinase-like (PK-like)"/>
    <property type="match status" value="1"/>
</dbReference>
<keyword evidence="3" id="KW-1185">Reference proteome</keyword>
<feature type="domain" description="Aminoglycoside phosphotransferase" evidence="1">
    <location>
        <begin position="36"/>
        <end position="259"/>
    </location>
</feature>
<dbReference type="RefSeq" id="WP_085466739.1">
    <property type="nucleotide sequence ID" value="NZ_FXBL01000004.1"/>
</dbReference>
<protein>
    <submittedName>
        <fullName evidence="2">Predicted kinase, aminoglycoside phosphotransferase (APT) family</fullName>
    </submittedName>
</protein>
<reference evidence="2 3" key="1">
    <citation type="submission" date="2017-04" db="EMBL/GenBank/DDBJ databases">
        <authorList>
            <person name="Afonso C.L."/>
            <person name="Miller P.J."/>
            <person name="Scott M.A."/>
            <person name="Spackman E."/>
            <person name="Goraichik I."/>
            <person name="Dimitrov K.M."/>
            <person name="Suarez D.L."/>
            <person name="Swayne D.E."/>
        </authorList>
    </citation>
    <scope>NUCLEOTIDE SEQUENCE [LARGE SCALE GENOMIC DNA]</scope>
    <source>
        <strain evidence="2 3">B5P</strain>
    </source>
</reference>
<name>A0A1X7PRB7_9HYPH</name>
<dbReference type="InterPro" id="IPR052898">
    <property type="entry name" value="ACAD10-like"/>
</dbReference>
<keyword evidence="2" id="KW-0418">Kinase</keyword>
<dbReference type="CDD" id="cd05154">
    <property type="entry name" value="ACAD10_11_N-like"/>
    <property type="match status" value="1"/>
</dbReference>